<dbReference type="Gene3D" id="2.120.10.80">
    <property type="entry name" value="Kelch-type beta propeller"/>
    <property type="match status" value="1"/>
</dbReference>
<dbReference type="AlphaFoldDB" id="A0A6D2KWP1"/>
<dbReference type="SMART" id="SM00256">
    <property type="entry name" value="FBOX"/>
    <property type="match status" value="1"/>
</dbReference>
<dbReference type="Pfam" id="PF25210">
    <property type="entry name" value="Kelch_FKB95"/>
    <property type="match status" value="1"/>
</dbReference>
<dbReference type="SUPFAM" id="SSF117281">
    <property type="entry name" value="Kelch motif"/>
    <property type="match status" value="1"/>
</dbReference>
<dbReference type="PANTHER" id="PTHR24414:SF184">
    <property type="entry name" value="GALACTOSE OXIDASE_KELCH REPEAT SUPERFAMILY PROTEIN"/>
    <property type="match status" value="1"/>
</dbReference>
<protein>
    <recommendedName>
        <fullName evidence="1">F-box domain-containing protein</fullName>
    </recommendedName>
</protein>
<keyword evidence="3" id="KW-1185">Reference proteome</keyword>
<comment type="caution">
    <text evidence="2">The sequence shown here is derived from an EMBL/GenBank/DDBJ whole genome shotgun (WGS) entry which is preliminary data.</text>
</comment>
<dbReference type="CDD" id="cd22152">
    <property type="entry name" value="F-box_AtAFR-like"/>
    <property type="match status" value="1"/>
</dbReference>
<name>A0A6D2KWP1_9BRAS</name>
<evidence type="ECO:0000259" key="1">
    <source>
        <dbReference type="PROSITE" id="PS50181"/>
    </source>
</evidence>
<dbReference type="InterPro" id="IPR057499">
    <property type="entry name" value="Kelch_FKB95"/>
</dbReference>
<proteinExistence type="predicted"/>
<organism evidence="2 3">
    <name type="scientific">Microthlaspi erraticum</name>
    <dbReference type="NCBI Taxonomy" id="1685480"/>
    <lineage>
        <taxon>Eukaryota</taxon>
        <taxon>Viridiplantae</taxon>
        <taxon>Streptophyta</taxon>
        <taxon>Embryophyta</taxon>
        <taxon>Tracheophyta</taxon>
        <taxon>Spermatophyta</taxon>
        <taxon>Magnoliopsida</taxon>
        <taxon>eudicotyledons</taxon>
        <taxon>Gunneridae</taxon>
        <taxon>Pentapetalae</taxon>
        <taxon>rosids</taxon>
        <taxon>malvids</taxon>
        <taxon>Brassicales</taxon>
        <taxon>Brassicaceae</taxon>
        <taxon>Coluteocarpeae</taxon>
        <taxon>Microthlaspi</taxon>
    </lineage>
</organism>
<feature type="domain" description="F-box" evidence="1">
    <location>
        <begin position="18"/>
        <end position="64"/>
    </location>
</feature>
<dbReference type="Proteomes" id="UP000467841">
    <property type="component" value="Unassembled WGS sequence"/>
</dbReference>
<reference evidence="2" key="1">
    <citation type="submission" date="2020-01" db="EMBL/GenBank/DDBJ databases">
        <authorList>
            <person name="Mishra B."/>
        </authorList>
    </citation>
    <scope>NUCLEOTIDE SEQUENCE [LARGE SCALE GENOMIC DNA]</scope>
</reference>
<dbReference type="InterPro" id="IPR015915">
    <property type="entry name" value="Kelch-typ_b-propeller"/>
</dbReference>
<gene>
    <name evidence="2" type="ORF">MERR_LOCUS48643</name>
</gene>
<dbReference type="InterPro" id="IPR001810">
    <property type="entry name" value="F-box_dom"/>
</dbReference>
<dbReference type="OrthoDB" id="45365at2759"/>
<dbReference type="EMBL" id="CACVBM020001873">
    <property type="protein sequence ID" value="CAA7061407.1"/>
    <property type="molecule type" value="Genomic_DNA"/>
</dbReference>
<sequence>MSSPEKKRKKMPSAILPATPIPSLPNDLLYNCFARITRSYYPALSLASKSFRSLIASQELYETRSLRSNTESCLYLCLKFPYDPSPRWFTFCRKPTRKLINGTEDKNEKNPSGNVLAPITIPHSPQAHWKSGVAMVSVGYSIYAIGGAKKEARSSKVSILDCRTNTWREGPSMLVERSYPEANVVDGKIYVTGGCGYYKSPVRMEVYDPETQAWKLVMCPFAKSYACYVSSSKSIDGEIYMFGNKICVGYKPKEDRWEVMGRRRLNLSCEGVSWCTVGDVLYCYSYLDGLQWYNSKMRKWRCVKGFVDLEIMSGYFVEMVDYGGKIAVLSVPCRQNTTMWCAVIALRRTISGNIWGKVEWCDAVLEVPASFEFVCALAATL</sequence>
<dbReference type="InterPro" id="IPR006652">
    <property type="entry name" value="Kelch_1"/>
</dbReference>
<dbReference type="SMART" id="SM00612">
    <property type="entry name" value="Kelch"/>
    <property type="match status" value="2"/>
</dbReference>
<accession>A0A6D2KWP1</accession>
<evidence type="ECO:0000313" key="3">
    <source>
        <dbReference type="Proteomes" id="UP000467841"/>
    </source>
</evidence>
<evidence type="ECO:0000313" key="2">
    <source>
        <dbReference type="EMBL" id="CAA7061407.1"/>
    </source>
</evidence>
<dbReference type="PROSITE" id="PS50181">
    <property type="entry name" value="FBOX"/>
    <property type="match status" value="1"/>
</dbReference>
<dbReference type="InterPro" id="IPR050354">
    <property type="entry name" value="F-box/kelch-repeat_ARATH"/>
</dbReference>
<dbReference type="InterPro" id="IPR036047">
    <property type="entry name" value="F-box-like_dom_sf"/>
</dbReference>
<dbReference type="SUPFAM" id="SSF81383">
    <property type="entry name" value="F-box domain"/>
    <property type="match status" value="1"/>
</dbReference>
<dbReference type="PANTHER" id="PTHR24414">
    <property type="entry name" value="F-BOX/KELCH-REPEAT PROTEIN SKIP4"/>
    <property type="match status" value="1"/>
</dbReference>
<dbReference type="Pfam" id="PF00646">
    <property type="entry name" value="F-box"/>
    <property type="match status" value="1"/>
</dbReference>